<evidence type="ECO:0000256" key="1">
    <source>
        <dbReference type="SAM" id="SignalP"/>
    </source>
</evidence>
<dbReference type="Proteomes" id="UP000396862">
    <property type="component" value="Unassembled WGS sequence"/>
</dbReference>
<evidence type="ECO:0008006" key="6">
    <source>
        <dbReference type="Google" id="ProtNLM"/>
    </source>
</evidence>
<evidence type="ECO:0000313" key="2">
    <source>
        <dbReference type="EMBL" id="GET23534.1"/>
    </source>
</evidence>
<keyword evidence="1" id="KW-0732">Signal</keyword>
<comment type="caution">
    <text evidence="3">The sequence shown here is derived from an EMBL/GenBank/DDBJ whole genome shotgun (WGS) entry which is preliminary data.</text>
</comment>
<proteinExistence type="predicted"/>
<feature type="chain" id="PRO_5015173861" description="Lipid A 3-O-deacylase PagL" evidence="1">
    <location>
        <begin position="25"/>
        <end position="396"/>
    </location>
</feature>
<organism evidence="3 4">
    <name type="scientific">Prolixibacter denitrificans</name>
    <dbReference type="NCBI Taxonomy" id="1541063"/>
    <lineage>
        <taxon>Bacteria</taxon>
        <taxon>Pseudomonadati</taxon>
        <taxon>Bacteroidota</taxon>
        <taxon>Bacteroidia</taxon>
        <taxon>Marinilabiliales</taxon>
        <taxon>Prolixibacteraceae</taxon>
        <taxon>Prolixibacter</taxon>
    </lineage>
</organism>
<accession>A0A2P8CGG0</accession>
<keyword evidence="5" id="KW-1185">Reference proteome</keyword>
<evidence type="ECO:0000313" key="3">
    <source>
        <dbReference type="EMBL" id="PSK83992.1"/>
    </source>
</evidence>
<feature type="signal peptide" evidence="1">
    <location>
        <begin position="1"/>
        <end position="24"/>
    </location>
</feature>
<dbReference type="RefSeq" id="WP_106541808.1">
    <property type="nucleotide sequence ID" value="NZ_BLAU01000001.1"/>
</dbReference>
<dbReference type="EMBL" id="BLAU01000001">
    <property type="protein sequence ID" value="GET23534.1"/>
    <property type="molecule type" value="Genomic_DNA"/>
</dbReference>
<evidence type="ECO:0000313" key="5">
    <source>
        <dbReference type="Proteomes" id="UP000396862"/>
    </source>
</evidence>
<reference evidence="2 5" key="2">
    <citation type="submission" date="2019-10" db="EMBL/GenBank/DDBJ databases">
        <title>Prolixibacter strains distinguished by the presence of nitrate reductase genes were adept at nitrate-dependent anaerobic corrosion of metallic iron and carbon steel.</title>
        <authorList>
            <person name="Iino T."/>
            <person name="Shono N."/>
            <person name="Ito K."/>
            <person name="Nakamura R."/>
            <person name="Sueoka K."/>
            <person name="Harayama S."/>
            <person name="Ohkuma M."/>
        </authorList>
    </citation>
    <scope>NUCLEOTIDE SEQUENCE [LARGE SCALE GENOMIC DNA]</scope>
    <source>
        <strain evidence="2 5">MIC1-1</strain>
    </source>
</reference>
<evidence type="ECO:0000313" key="4">
    <source>
        <dbReference type="Proteomes" id="UP000240621"/>
    </source>
</evidence>
<dbReference type="AlphaFoldDB" id="A0A2P8CGG0"/>
<dbReference type="OrthoDB" id="627554at2"/>
<name>A0A2P8CGG0_9BACT</name>
<reference evidence="3 4" key="1">
    <citation type="submission" date="2018-03" db="EMBL/GenBank/DDBJ databases">
        <title>Genomic Encyclopedia of Archaeal and Bacterial Type Strains, Phase II (KMG-II): from individual species to whole genera.</title>
        <authorList>
            <person name="Goeker M."/>
        </authorList>
    </citation>
    <scope>NUCLEOTIDE SEQUENCE [LARGE SCALE GENOMIC DNA]</scope>
    <source>
        <strain evidence="3 4">DSM 27267</strain>
    </source>
</reference>
<sequence>MYKSLTFSVLSLVFVLLFSIEVVAQEASTVIDTTGAKKKYKAWIGASYEAGTVFKLNNSYPAGNGFFNYNAADIRLGWQTNGSKVWHGLSNYPYYGVGLTSATLFDDVYQVGKPAALYFFYGGNIKRWKRSGINYEWRMGLSSNFDSNTASTWEQIIGARKNIYMHLGFEYAYQLSQRFDVAAGIGYTHYSNPTLAVLSRGLNMFAPKVELRYHLSDSRPVMVPVQKKKFKGEDELVVAFSAGAKQMRYTRSLAEQYWGKNFFVGTFSAAWLSGMSHSLKAGLGFDMGYDASIKAEMMVDNDVEKPVTVEGSDYFMLGTFGTIEYSMDRISLVGDLGVFLLNKDVPKAEPRLYQRIGVRYHLNNDMFAGVRLRASEFSQAEFVEWSIGYRFRWAHN</sequence>
<dbReference type="EMBL" id="PYGC01000003">
    <property type="protein sequence ID" value="PSK83992.1"/>
    <property type="molecule type" value="Genomic_DNA"/>
</dbReference>
<dbReference type="Proteomes" id="UP000240621">
    <property type="component" value="Unassembled WGS sequence"/>
</dbReference>
<gene>
    <name evidence="3" type="ORF">CLV93_103418</name>
    <name evidence="2" type="ORF">JCM18694_37800</name>
</gene>
<protein>
    <recommendedName>
        <fullName evidence="6">Lipid A 3-O-deacylase PagL</fullName>
    </recommendedName>
</protein>